<proteinExistence type="predicted"/>
<evidence type="ECO:0000313" key="2">
    <source>
        <dbReference type="EMBL" id="MDX6848000.1"/>
    </source>
</evidence>
<gene>
    <name evidence="2" type="ORF">SCD92_01430</name>
</gene>
<accession>A0ABU4RSY4</accession>
<organism evidence="2 3">
    <name type="scientific">Gilvimarinus gilvus</name>
    <dbReference type="NCBI Taxonomy" id="3058038"/>
    <lineage>
        <taxon>Bacteria</taxon>
        <taxon>Pseudomonadati</taxon>
        <taxon>Pseudomonadota</taxon>
        <taxon>Gammaproteobacteria</taxon>
        <taxon>Cellvibrionales</taxon>
        <taxon>Cellvibrionaceae</taxon>
        <taxon>Gilvimarinus</taxon>
    </lineage>
</organism>
<keyword evidence="1" id="KW-1133">Transmembrane helix</keyword>
<keyword evidence="3" id="KW-1185">Reference proteome</keyword>
<feature type="transmembrane region" description="Helical" evidence="1">
    <location>
        <begin position="16"/>
        <end position="39"/>
    </location>
</feature>
<keyword evidence="1" id="KW-0812">Transmembrane</keyword>
<dbReference type="EMBL" id="JAXAFO010000002">
    <property type="protein sequence ID" value="MDX6848000.1"/>
    <property type="molecule type" value="Genomic_DNA"/>
</dbReference>
<name>A0ABU4RSY4_9GAMM</name>
<dbReference type="RefSeq" id="WP_302723290.1">
    <property type="nucleotide sequence ID" value="NZ_JAULRU010000583.1"/>
</dbReference>
<sequence length="186" mass="21070">MTNTEVQGQPWYREPWAWFVLTPLIVVVIVSLSFVTVAVKKADDTVIDNYYKEGRMINQSLAQDKRAANWQLSVDIKWSSPQGRLDLELHSPVIPAPQALTLWLDHPFDEQQDFTVTAKQIDGLRYRASIPANDQNWYVTLVPVDAPSRNDAPWRLKGEMNFARQHQWHFAPSASAAGVANGVGEQ</sequence>
<dbReference type="Proteomes" id="UP001273505">
    <property type="component" value="Unassembled WGS sequence"/>
</dbReference>
<dbReference type="InterPro" id="IPR008620">
    <property type="entry name" value="FixH"/>
</dbReference>
<comment type="caution">
    <text evidence="2">The sequence shown here is derived from an EMBL/GenBank/DDBJ whole genome shotgun (WGS) entry which is preliminary data.</text>
</comment>
<dbReference type="Pfam" id="PF05751">
    <property type="entry name" value="FixH"/>
    <property type="match status" value="1"/>
</dbReference>
<protein>
    <submittedName>
        <fullName evidence="2">FixH family protein</fullName>
    </submittedName>
</protein>
<evidence type="ECO:0000256" key="1">
    <source>
        <dbReference type="SAM" id="Phobius"/>
    </source>
</evidence>
<evidence type="ECO:0000313" key="3">
    <source>
        <dbReference type="Proteomes" id="UP001273505"/>
    </source>
</evidence>
<reference evidence="2 3" key="1">
    <citation type="submission" date="2023-11" db="EMBL/GenBank/DDBJ databases">
        <title>Gilvimarinus fulvus sp. nov., isolated from the surface of Kelp.</title>
        <authorList>
            <person name="Sun Y.Y."/>
            <person name="Gong Y."/>
            <person name="Du Z.J."/>
        </authorList>
    </citation>
    <scope>NUCLEOTIDE SEQUENCE [LARGE SCALE GENOMIC DNA]</scope>
    <source>
        <strain evidence="2 3">SDUM040013</strain>
    </source>
</reference>
<keyword evidence="1" id="KW-0472">Membrane</keyword>